<dbReference type="RefSeq" id="WP_190589262.1">
    <property type="nucleotide sequence ID" value="NZ_JACJTM010000064.1"/>
</dbReference>
<feature type="region of interest" description="Disordered" evidence="1">
    <location>
        <begin position="224"/>
        <end position="262"/>
    </location>
</feature>
<reference evidence="3 4" key="1">
    <citation type="journal article" date="2020" name="ISME J.">
        <title>Comparative genomics reveals insights into cyanobacterial evolution and habitat adaptation.</title>
        <authorList>
            <person name="Chen M.Y."/>
            <person name="Teng W.K."/>
            <person name="Zhao L."/>
            <person name="Hu C.X."/>
            <person name="Zhou Y.K."/>
            <person name="Han B.P."/>
            <person name="Song L.R."/>
            <person name="Shu W.S."/>
        </authorList>
    </citation>
    <scope>NUCLEOTIDE SEQUENCE [LARGE SCALE GENOMIC DNA]</scope>
    <source>
        <strain evidence="3 4">FACHB-1249</strain>
    </source>
</reference>
<feature type="compositionally biased region" description="Acidic residues" evidence="1">
    <location>
        <begin position="28"/>
        <end position="37"/>
    </location>
</feature>
<feature type="domain" description="Putative restriction endonuclease" evidence="2">
    <location>
        <begin position="23"/>
        <end position="197"/>
    </location>
</feature>
<dbReference type="EMBL" id="JACJTM010000064">
    <property type="protein sequence ID" value="MBD2687245.1"/>
    <property type="molecule type" value="Genomic_DNA"/>
</dbReference>
<dbReference type="PANTHER" id="PTHR33352:SF3">
    <property type="entry name" value="SLR1612 PROTEIN"/>
    <property type="match status" value="1"/>
</dbReference>
<keyword evidence="3" id="KW-0378">Hydrolase</keyword>
<dbReference type="Proteomes" id="UP000660270">
    <property type="component" value="Unassembled WGS sequence"/>
</dbReference>
<keyword evidence="4" id="KW-1185">Reference proteome</keyword>
<dbReference type="InterPro" id="IPR008538">
    <property type="entry name" value="Uma2"/>
</dbReference>
<keyword evidence="3" id="KW-0255">Endonuclease</keyword>
<dbReference type="GO" id="GO:0004519">
    <property type="term" value="F:endonuclease activity"/>
    <property type="evidence" value="ECO:0007669"/>
    <property type="project" value="UniProtKB-KW"/>
</dbReference>
<evidence type="ECO:0000313" key="4">
    <source>
        <dbReference type="Proteomes" id="UP000660270"/>
    </source>
</evidence>
<feature type="region of interest" description="Disordered" evidence="1">
    <location>
        <begin position="1"/>
        <end position="39"/>
    </location>
</feature>
<keyword evidence="3" id="KW-0540">Nuclease</keyword>
<evidence type="ECO:0000313" key="3">
    <source>
        <dbReference type="EMBL" id="MBD2687245.1"/>
    </source>
</evidence>
<evidence type="ECO:0000259" key="2">
    <source>
        <dbReference type="Pfam" id="PF05685"/>
    </source>
</evidence>
<sequence length="284" mass="33758">MYQSDVYSKPSYEPLPPQQTLPTMYDLPSEDPEEPGLPDEFHLLQPELLRSTFRPPSYTEDNVFTGSDLNLYYDSKHTQWYKRPDWFGVLGVSRFYEEKELRLSYVSWQEGTNPFVVVELISPGTEAEDLGRSLREVNQPPNKWIVYEQILRIPYYFVYNRYTDEFHCFGLVMNRYQPLSMNGLGVWLEEAELGLGLWEGEYQGLTRQWLRWYDRDNNWLPTPEEREKQRAEQEKQRAEQEKQRAEQEKQRAEQEKQRADSAELEVAKLRQLLLAQGISLPNDQ</sequence>
<organism evidence="3 4">
    <name type="scientific">Aphanizomenon flos-aquae FACHB-1249</name>
    <dbReference type="NCBI Taxonomy" id="2692889"/>
    <lineage>
        <taxon>Bacteria</taxon>
        <taxon>Bacillati</taxon>
        <taxon>Cyanobacteriota</taxon>
        <taxon>Cyanophyceae</taxon>
        <taxon>Nostocales</taxon>
        <taxon>Aphanizomenonaceae</taxon>
        <taxon>Aphanizomenon</taxon>
    </lineage>
</organism>
<proteinExistence type="predicted"/>
<evidence type="ECO:0000256" key="1">
    <source>
        <dbReference type="SAM" id="MobiDB-lite"/>
    </source>
</evidence>
<accession>A0ABR8IX36</accession>
<dbReference type="Pfam" id="PF05685">
    <property type="entry name" value="Uma2"/>
    <property type="match status" value="1"/>
</dbReference>
<comment type="caution">
    <text evidence="3">The sequence shown here is derived from an EMBL/GenBank/DDBJ whole genome shotgun (WGS) entry which is preliminary data.</text>
</comment>
<gene>
    <name evidence="3" type="ORF">H6G43_18960</name>
</gene>
<name>A0ABR8IX36_APHFL</name>
<dbReference type="PANTHER" id="PTHR33352">
    <property type="entry name" value="SLR1095 PROTEIN"/>
    <property type="match status" value="1"/>
</dbReference>
<dbReference type="CDD" id="cd06260">
    <property type="entry name" value="DUF820-like"/>
    <property type="match status" value="1"/>
</dbReference>
<protein>
    <submittedName>
        <fullName evidence="3">Uma2 family endonuclease</fullName>
    </submittedName>
</protein>